<proteinExistence type="predicted"/>
<comment type="caution">
    <text evidence="1">The sequence shown here is derived from an EMBL/GenBank/DDBJ whole genome shotgun (WGS) entry which is preliminary data.</text>
</comment>
<organism evidence="1 2">
    <name type="scientific">Microcystis aeruginosa G11-04</name>
    <dbReference type="NCBI Taxonomy" id="2685956"/>
    <lineage>
        <taxon>Bacteria</taxon>
        <taxon>Bacillati</taxon>
        <taxon>Cyanobacteriota</taxon>
        <taxon>Cyanophyceae</taxon>
        <taxon>Oscillatoriophycideae</taxon>
        <taxon>Chroococcales</taxon>
        <taxon>Microcystaceae</taxon>
        <taxon>Microcystis</taxon>
    </lineage>
</organism>
<evidence type="ECO:0000313" key="1">
    <source>
        <dbReference type="EMBL" id="NCS59270.1"/>
    </source>
</evidence>
<reference evidence="1" key="1">
    <citation type="journal article" date="2019" name="Mol. Ecol.">
        <title>Genome evolution and host-microbiome shifts correspond with intraspecific niche divergence within harmful algal bloom-forming Microcystis aeruginosa.</title>
        <authorList>
            <person name="Jackrel S.L."/>
            <person name="White J.D."/>
            <person name="Evans J.T."/>
            <person name="Buffin K."/>
            <person name="Hayden K."/>
            <person name="Sarnelle O."/>
            <person name="Denef V.J."/>
        </authorList>
    </citation>
    <scope>NUCLEOTIDE SEQUENCE</scope>
    <source>
        <strain evidence="1">G11-04</strain>
    </source>
</reference>
<dbReference type="AlphaFoldDB" id="A0A966L6S6"/>
<dbReference type="EMBL" id="JAADAI010000405">
    <property type="protein sequence ID" value="NCS59270.1"/>
    <property type="molecule type" value="Genomic_DNA"/>
</dbReference>
<evidence type="ECO:0000313" key="2">
    <source>
        <dbReference type="Proteomes" id="UP000799330"/>
    </source>
</evidence>
<dbReference type="Proteomes" id="UP000799330">
    <property type="component" value="Unassembled WGS sequence"/>
</dbReference>
<protein>
    <submittedName>
        <fullName evidence="1">Uncharacterized protein</fullName>
    </submittedName>
</protein>
<accession>A0A966L6S6</accession>
<gene>
    <name evidence="1" type="ORF">GPJ16_21475</name>
</gene>
<sequence length="162" mass="18870">MKKRSKQRPRKEGNPDLRRQCQSPVLEIPQMVEELTQYLTPTSFTPLKYLQGNHDKLMRDRLLNLPVMVPLVLRLVYRKIAGLSEAVRVLKEEGLLWVKPLEVSKQAVSKCLMNLPCEIWRVLLKQVLEKSNLKPQNLKLEARWQRVSQKFSAIWIADGSTL</sequence>
<name>A0A966L6S6_MICAE</name>